<feature type="transmembrane region" description="Helical" evidence="7">
    <location>
        <begin position="1149"/>
        <end position="1174"/>
    </location>
</feature>
<evidence type="ECO:0000256" key="6">
    <source>
        <dbReference type="SAM" id="MobiDB-lite"/>
    </source>
</evidence>
<dbReference type="AlphaFoldDB" id="H3NJX3"/>
<feature type="transmembrane region" description="Helical" evidence="7">
    <location>
        <begin position="1077"/>
        <end position="1095"/>
    </location>
</feature>
<sequence length="1189" mass="133078">MSDRDQNMKHHDGRNQRRWQNRSFDPYDRFETIEFTKEDLEALRHPNPQPLDSDYFTEEQEGLRETREEDSQQILSDEGPEQDNLSTSDREFTSQLDPLPGEEEVSSTYGPSSFDDSVQVPEHAREIDASNEDFSDIWGDGEAWVDESGHESTPSFEDLDEKDEEMPVDRLGSREHLQETLNMDLEDQMFERHDFSHLDAESSEENPFAYRSIQKELRDRQAYQRVHQAKPGFMQGIMQTIFRTRADEEAYQPIEPEEADFTDMMAETLTELSEEEDSGHVIDYHESDMLESEEWVHEEWDSTALDDTIEPMNSEDQADLQGQVGIDEENDLELSEQTGSEMLDSDQAISQEEGSLEEWRGTPIASDWEEASAYQADLQPKTQMYDDDDLEELAADLPEYHYELEPKQPSKLQQQLQKSQHSLERGWQQFTDQSRHFWSGIKQKAENVLRTESDQEPVEEAQSEALHGEQDESNSEQQKELLGVDSEPTEQDLDGKEEDPVTPDQEAEEEVDDPVVEGTDPAAKDPIDSSAKEESIASDELMESISNDDIEASDGSEDSEVLKDSEDLPGDNSDLNDSLEDQTVPETGLAGQEKKKKKDKVKEDPKALAERISQETQQYQEPLLSDSILESYTLPPESLSVDEAEAEQDTSKSSFVSNAAWLSFGSIFSRIIGALYIIPWATWLGAEYTHANSLYAVGYTPYAYFIAIATAGFPGAVAKQIAYYNSKKEFKVSDKLFKYSLLVMLVTGMIAASIFFFAAPALAIQSSTDNPAAAVVVIRSLAPALLILPMMSLTRGYFQGFNNMMPFAISEIIEQVLRVLYILGSTYLIMQVYHGSVTQAVAHSTFAAFVGAVGSVIFLIIVYIRHLPVINQLKEVSEDKIQIDFKQSIQMMLKDSIPFILLGSGIILAQVIDTFTFKQILVRTSVLLTSEIAELFGAMNLDVNKLVMIVVSLAVAMAGSSIPAVSSKFAQGNVNKTSELIKNIVLVFALVMLPAAVGMAVIANNLYPFFYPAGLEIGPQLLVTGSIMAIALGAYTVLATILQSMSYRRAAVTYLLIGIGIKAILQFPMVAMFRAHGAMFATTIAFAVISVMMWMKIWRVIKIRDRYFVGDLIRIVIATTLMGIGASAWNRTLNFIMDPVGRGLTLVQILIVIVVAVFIYFGVLALFGMLSILIGDRHATLQERLSIGK</sequence>
<feature type="transmembrane region" description="Helical" evidence="7">
    <location>
        <begin position="736"/>
        <end position="759"/>
    </location>
</feature>
<dbReference type="Proteomes" id="UP000006190">
    <property type="component" value="Unassembled WGS sequence"/>
</dbReference>
<keyword evidence="5 7" id="KW-0472">Membrane</keyword>
<feature type="transmembrane region" description="Helical" evidence="7">
    <location>
        <begin position="985"/>
        <end position="1007"/>
    </location>
</feature>
<dbReference type="PANTHER" id="PTHR30250">
    <property type="entry name" value="PST FAMILY PREDICTED COLANIC ACID TRANSPORTER"/>
    <property type="match status" value="1"/>
</dbReference>
<dbReference type="eggNOG" id="COG2244">
    <property type="taxonomic scope" value="Bacteria"/>
</dbReference>
<dbReference type="GO" id="GO:0005886">
    <property type="term" value="C:plasma membrane"/>
    <property type="evidence" value="ECO:0007669"/>
    <property type="project" value="UniProtKB-SubCell"/>
</dbReference>
<feature type="transmembrane region" description="Helical" evidence="7">
    <location>
        <begin position="946"/>
        <end position="965"/>
    </location>
</feature>
<evidence type="ECO:0000256" key="4">
    <source>
        <dbReference type="ARBA" id="ARBA00022989"/>
    </source>
</evidence>
<evidence type="ECO:0000313" key="8">
    <source>
        <dbReference type="EMBL" id="EHR36490.1"/>
    </source>
</evidence>
<protein>
    <submittedName>
        <fullName evidence="8">Uncharacterized protein</fullName>
    </submittedName>
</protein>
<evidence type="ECO:0000256" key="2">
    <source>
        <dbReference type="ARBA" id="ARBA00022475"/>
    </source>
</evidence>
<evidence type="ECO:0000256" key="1">
    <source>
        <dbReference type="ARBA" id="ARBA00004651"/>
    </source>
</evidence>
<feature type="transmembrane region" description="Helical" evidence="7">
    <location>
        <begin position="1051"/>
        <end position="1071"/>
    </location>
</feature>
<dbReference type="PANTHER" id="PTHR30250:SF21">
    <property type="entry name" value="LIPID II FLIPPASE MURJ"/>
    <property type="match status" value="1"/>
</dbReference>
<feature type="compositionally biased region" description="Acidic residues" evidence="6">
    <location>
        <begin position="385"/>
        <end position="394"/>
    </location>
</feature>
<feature type="compositionally biased region" description="Basic and acidic residues" evidence="6">
    <location>
        <begin position="61"/>
        <end position="70"/>
    </location>
</feature>
<evidence type="ECO:0000313" key="9">
    <source>
        <dbReference type="Proteomes" id="UP000006190"/>
    </source>
</evidence>
<dbReference type="InterPro" id="IPR050833">
    <property type="entry name" value="Poly_Biosynth_Transport"/>
</dbReference>
<feature type="region of interest" description="Disordered" evidence="6">
    <location>
        <begin position="446"/>
        <end position="620"/>
    </location>
</feature>
<feature type="transmembrane region" description="Helical" evidence="7">
    <location>
        <begin position="1019"/>
        <end position="1039"/>
    </location>
</feature>
<feature type="compositionally biased region" description="Basic and acidic residues" evidence="6">
    <location>
        <begin position="25"/>
        <end position="44"/>
    </location>
</feature>
<feature type="transmembrane region" description="Helical" evidence="7">
    <location>
        <begin position="659"/>
        <end position="682"/>
    </location>
</feature>
<dbReference type="RefSeq" id="WP_006309345.1">
    <property type="nucleotide sequence ID" value="NZ_JH601133.1"/>
</dbReference>
<comment type="subcellular location">
    <subcellularLocation>
        <location evidence="1">Cell membrane</location>
        <topology evidence="1">Multi-pass membrane protein</topology>
    </subcellularLocation>
</comment>
<organism evidence="8 9">
    <name type="scientific">Facklamia languida CCUG 37842</name>
    <dbReference type="NCBI Taxonomy" id="883113"/>
    <lineage>
        <taxon>Bacteria</taxon>
        <taxon>Bacillati</taxon>
        <taxon>Bacillota</taxon>
        <taxon>Bacilli</taxon>
        <taxon>Lactobacillales</taxon>
        <taxon>Aerococcaceae</taxon>
        <taxon>Facklamia</taxon>
    </lineage>
</organism>
<evidence type="ECO:0000256" key="5">
    <source>
        <dbReference type="ARBA" id="ARBA00023136"/>
    </source>
</evidence>
<feature type="compositionally biased region" description="Polar residues" evidence="6">
    <location>
        <begin position="106"/>
        <end position="116"/>
    </location>
</feature>
<keyword evidence="4 7" id="KW-1133">Transmembrane helix</keyword>
<dbReference type="STRING" id="883113.HMPREF9708_01162"/>
<proteinExistence type="predicted"/>
<feature type="region of interest" description="Disordered" evidence="6">
    <location>
        <begin position="1"/>
        <end position="174"/>
    </location>
</feature>
<gene>
    <name evidence="8" type="ORF">HMPREF9708_01162</name>
</gene>
<accession>H3NJX3</accession>
<evidence type="ECO:0000256" key="3">
    <source>
        <dbReference type="ARBA" id="ARBA00022692"/>
    </source>
</evidence>
<keyword evidence="3 7" id="KW-0812">Transmembrane</keyword>
<dbReference type="InterPro" id="IPR024923">
    <property type="entry name" value="PG_synth_SpoVB"/>
</dbReference>
<feature type="region of interest" description="Disordered" evidence="6">
    <location>
        <begin position="381"/>
        <end position="428"/>
    </location>
</feature>
<dbReference type="PATRIC" id="fig|883113.3.peg.1157"/>
<feature type="transmembrane region" description="Helical" evidence="7">
    <location>
        <begin position="815"/>
        <end position="834"/>
    </location>
</feature>
<feature type="transmembrane region" description="Helical" evidence="7">
    <location>
        <begin position="896"/>
        <end position="917"/>
    </location>
</feature>
<name>H3NJX3_9LACT</name>
<dbReference type="EMBL" id="AGEG01000014">
    <property type="protein sequence ID" value="EHR36490.1"/>
    <property type="molecule type" value="Genomic_DNA"/>
</dbReference>
<feature type="region of interest" description="Disordered" evidence="6">
    <location>
        <begin position="339"/>
        <end position="359"/>
    </location>
</feature>
<feature type="transmembrane region" description="Helical" evidence="7">
    <location>
        <begin position="771"/>
        <end position="794"/>
    </location>
</feature>
<comment type="caution">
    <text evidence="8">The sequence shown here is derived from an EMBL/GenBank/DDBJ whole genome shotgun (WGS) entry which is preliminary data.</text>
</comment>
<reference evidence="8 9" key="1">
    <citation type="submission" date="2012-01" db="EMBL/GenBank/DDBJ databases">
        <title>The Genome Sequence of Facklamia languida CCUG 37842.</title>
        <authorList>
            <consortium name="The Broad Institute Genome Sequencing Platform"/>
            <person name="Earl A."/>
            <person name="Ward D."/>
            <person name="Feldgarden M."/>
            <person name="Gevers D."/>
            <person name="Huys G."/>
            <person name="Young S.K."/>
            <person name="Zeng Q."/>
            <person name="Gargeya S."/>
            <person name="Fitzgerald M."/>
            <person name="Haas B."/>
            <person name="Abouelleil A."/>
            <person name="Alvarado L."/>
            <person name="Arachchi H.M."/>
            <person name="Berlin A."/>
            <person name="Chapman S.B."/>
            <person name="Gearin G."/>
            <person name="Goldberg J."/>
            <person name="Griggs A."/>
            <person name="Gujja S."/>
            <person name="Hansen M."/>
            <person name="Heiman D."/>
            <person name="Howarth C."/>
            <person name="Larimer J."/>
            <person name="Lui A."/>
            <person name="MacDonald P.J.P."/>
            <person name="McCowen C."/>
            <person name="Montmayeur A."/>
            <person name="Murphy C."/>
            <person name="Neiman D."/>
            <person name="Pearson M."/>
            <person name="Priest M."/>
            <person name="Roberts A."/>
            <person name="Saif S."/>
            <person name="Shea T."/>
            <person name="Sisk P."/>
            <person name="Stolte C."/>
            <person name="Sykes S."/>
            <person name="Wortman J."/>
            <person name="Nusbaum C."/>
            <person name="Birren B."/>
        </authorList>
    </citation>
    <scope>NUCLEOTIDE SEQUENCE [LARGE SCALE GENOMIC DNA]</scope>
    <source>
        <strain evidence="8 9">CCUG 37842</strain>
    </source>
</reference>
<dbReference type="OrthoDB" id="9775950at2"/>
<feature type="compositionally biased region" description="Acidic residues" evidence="6">
    <location>
        <begin position="536"/>
        <end position="559"/>
    </location>
</feature>
<feature type="compositionally biased region" description="Basic and acidic residues" evidence="6">
    <location>
        <begin position="165"/>
        <end position="174"/>
    </location>
</feature>
<evidence type="ECO:0000256" key="7">
    <source>
        <dbReference type="SAM" id="Phobius"/>
    </source>
</evidence>
<feature type="transmembrane region" description="Helical" evidence="7">
    <location>
        <begin position="702"/>
        <end position="724"/>
    </location>
</feature>
<feature type="compositionally biased region" description="Basic and acidic residues" evidence="6">
    <location>
        <begin position="522"/>
        <end position="535"/>
    </location>
</feature>
<dbReference type="HOGENOM" id="CLU_009344_0_0_9"/>
<feature type="compositionally biased region" description="Basic and acidic residues" evidence="6">
    <location>
        <begin position="600"/>
        <end position="613"/>
    </location>
</feature>
<feature type="transmembrane region" description="Helical" evidence="7">
    <location>
        <begin position="1107"/>
        <end position="1129"/>
    </location>
</feature>
<feature type="compositionally biased region" description="Acidic residues" evidence="6">
    <location>
        <begin position="487"/>
        <end position="515"/>
    </location>
</feature>
<dbReference type="Pfam" id="PF01943">
    <property type="entry name" value="Polysacc_synt"/>
    <property type="match status" value="1"/>
</dbReference>
<feature type="compositionally biased region" description="Basic and acidic residues" evidence="6">
    <location>
        <begin position="398"/>
        <end position="408"/>
    </location>
</feature>
<feature type="compositionally biased region" description="Low complexity" evidence="6">
    <location>
        <begin position="409"/>
        <end position="420"/>
    </location>
</feature>
<feature type="compositionally biased region" description="Basic and acidic residues" evidence="6">
    <location>
        <begin position="1"/>
        <end position="15"/>
    </location>
</feature>
<keyword evidence="9" id="KW-1185">Reference proteome</keyword>
<keyword evidence="2" id="KW-1003">Cell membrane</keyword>
<feature type="transmembrane region" description="Helical" evidence="7">
    <location>
        <begin position="840"/>
        <end position="864"/>
    </location>
</feature>
<dbReference type="InterPro" id="IPR002797">
    <property type="entry name" value="Polysacc_synth"/>
</dbReference>
<dbReference type="CDD" id="cd13124">
    <property type="entry name" value="MATE_SpoVB_like"/>
    <property type="match status" value="1"/>
</dbReference>